<protein>
    <submittedName>
        <fullName evidence="2">Uncharacterized protein</fullName>
    </submittedName>
</protein>
<dbReference type="Proteomes" id="UP000027153">
    <property type="component" value="Unassembled WGS sequence"/>
</dbReference>
<evidence type="ECO:0000256" key="1">
    <source>
        <dbReference type="SAM" id="Phobius"/>
    </source>
</evidence>
<evidence type="ECO:0000313" key="3">
    <source>
        <dbReference type="Proteomes" id="UP000027153"/>
    </source>
</evidence>
<feature type="transmembrane region" description="Helical" evidence="1">
    <location>
        <begin position="40"/>
        <end position="62"/>
    </location>
</feature>
<keyword evidence="1" id="KW-1133">Transmembrane helix</keyword>
<accession>A0A062VBP3</accession>
<name>A0A062VBP3_9EURY</name>
<dbReference type="AlphaFoldDB" id="A0A062VBP3"/>
<sequence>MNNSSKEEKILIKALIIVSGVIILSLFVLPAVGLPPWLEYYTPLLGITFLLLPILIVLYFIAVIKRYVDSRTANSKTTMDIHTKMAQLNESLDRIEKKLDKIDKILEKVSE</sequence>
<keyword evidence="3" id="KW-1185">Reference proteome</keyword>
<comment type="caution">
    <text evidence="2">The sequence shown here is derived from an EMBL/GenBank/DDBJ whole genome shotgun (WGS) entry which is preliminary data.</text>
</comment>
<feature type="transmembrane region" description="Helical" evidence="1">
    <location>
        <begin position="12"/>
        <end position="34"/>
    </location>
</feature>
<evidence type="ECO:0000313" key="2">
    <source>
        <dbReference type="EMBL" id="KCZ73119.1"/>
    </source>
</evidence>
<keyword evidence="1" id="KW-0472">Membrane</keyword>
<gene>
    <name evidence="2" type="ORF">ANME2D_00178</name>
</gene>
<keyword evidence="1" id="KW-0812">Transmembrane</keyword>
<dbReference type="EMBL" id="JMIY01000001">
    <property type="protein sequence ID" value="KCZ73119.1"/>
    <property type="molecule type" value="Genomic_DNA"/>
</dbReference>
<organism evidence="2 3">
    <name type="scientific">Candidatus Methanoperedens nitratireducens</name>
    <dbReference type="NCBI Taxonomy" id="1392998"/>
    <lineage>
        <taxon>Archaea</taxon>
        <taxon>Methanobacteriati</taxon>
        <taxon>Methanobacteriota</taxon>
        <taxon>Stenosarchaea group</taxon>
        <taxon>Methanomicrobia</taxon>
        <taxon>Methanosarcinales</taxon>
        <taxon>ANME-2 cluster</taxon>
        <taxon>Candidatus Methanoperedentaceae</taxon>
        <taxon>Candidatus Methanoperedens</taxon>
    </lineage>
</organism>
<dbReference type="RefSeq" id="WP_048088305.1">
    <property type="nucleotide sequence ID" value="NZ_JMIY01000001.1"/>
</dbReference>
<proteinExistence type="predicted"/>
<reference evidence="2 3" key="1">
    <citation type="journal article" date="2013" name="Nature">
        <title>Anaerobic oxidation of methane coupled to nitrate reduction in a novel archaeal lineage.</title>
        <authorList>
            <person name="Haroon M.F."/>
            <person name="Hu S."/>
            <person name="Shi Y."/>
            <person name="Imelfort M."/>
            <person name="Keller J."/>
            <person name="Hugenholtz P."/>
            <person name="Yuan Z."/>
            <person name="Tyson G.W."/>
        </authorList>
    </citation>
    <scope>NUCLEOTIDE SEQUENCE [LARGE SCALE GENOMIC DNA]</scope>
    <source>
        <strain evidence="2 3">ANME-2d</strain>
    </source>
</reference>